<comment type="subcellular location">
    <subcellularLocation>
        <location evidence="1">Secreted</location>
    </subcellularLocation>
</comment>
<feature type="transmembrane region" description="Helical" evidence="8">
    <location>
        <begin position="6"/>
        <end position="23"/>
    </location>
</feature>
<dbReference type="PROSITE" id="PS00539">
    <property type="entry name" value="PYROKININ"/>
    <property type="match status" value="1"/>
</dbReference>
<accession>A0ABD1CS67</accession>
<evidence type="ECO:0000313" key="10">
    <source>
        <dbReference type="Proteomes" id="UP001562425"/>
    </source>
</evidence>
<keyword evidence="6" id="KW-0527">Neuropeptide</keyword>
<name>A0ABD1CS67_CULPP</name>
<dbReference type="Proteomes" id="UP001562425">
    <property type="component" value="Unassembled WGS sequence"/>
</dbReference>
<evidence type="ECO:0000256" key="3">
    <source>
        <dbReference type="ARBA" id="ARBA00022525"/>
    </source>
</evidence>
<keyword evidence="4" id="KW-0372">Hormone</keyword>
<proteinExistence type="inferred from homology"/>
<dbReference type="PANTHER" id="PTHR21112">
    <property type="entry name" value="CHEMOSENSORY PROTEIN A 29A-RELATED"/>
    <property type="match status" value="1"/>
</dbReference>
<evidence type="ECO:0000256" key="2">
    <source>
        <dbReference type="ARBA" id="ARBA00007714"/>
    </source>
</evidence>
<evidence type="ECO:0000256" key="8">
    <source>
        <dbReference type="SAM" id="Phobius"/>
    </source>
</evidence>
<dbReference type="GO" id="GO:0005179">
    <property type="term" value="F:hormone activity"/>
    <property type="evidence" value="ECO:0007669"/>
    <property type="project" value="UniProtKB-KW"/>
</dbReference>
<evidence type="ECO:0000313" key="9">
    <source>
        <dbReference type="EMBL" id="KAL1379266.1"/>
    </source>
</evidence>
<keyword evidence="5" id="KW-0027">Amidation</keyword>
<evidence type="ECO:0000256" key="7">
    <source>
        <dbReference type="SAM" id="MobiDB-lite"/>
    </source>
</evidence>
<keyword evidence="8" id="KW-0472">Membrane</keyword>
<dbReference type="GO" id="GO:0007218">
    <property type="term" value="P:neuropeptide signaling pathway"/>
    <property type="evidence" value="ECO:0007669"/>
    <property type="project" value="UniProtKB-KW"/>
</dbReference>
<reference evidence="9 10" key="1">
    <citation type="submission" date="2024-05" db="EMBL/GenBank/DDBJ databases">
        <title>Culex pipiens pipiens assembly and annotation.</title>
        <authorList>
            <person name="Alout H."/>
            <person name="Durand T."/>
        </authorList>
    </citation>
    <scope>NUCLEOTIDE SEQUENCE [LARGE SCALE GENOMIC DNA]</scope>
    <source>
        <strain evidence="9">HA-2024</strain>
        <tissue evidence="9">Whole body</tissue>
    </source>
</reference>
<evidence type="ECO:0000256" key="4">
    <source>
        <dbReference type="ARBA" id="ARBA00022702"/>
    </source>
</evidence>
<dbReference type="InterPro" id="IPR001484">
    <property type="entry name" value="Pyrokinin_CS"/>
</dbReference>
<feature type="region of interest" description="Disordered" evidence="7">
    <location>
        <begin position="287"/>
        <end position="316"/>
    </location>
</feature>
<comment type="similarity">
    <text evidence="2">Belongs to the pyrokinin family.</text>
</comment>
<keyword evidence="8" id="KW-0812">Transmembrane</keyword>
<organism evidence="9 10">
    <name type="scientific">Culex pipiens pipiens</name>
    <name type="common">Northern house mosquito</name>
    <dbReference type="NCBI Taxonomy" id="38569"/>
    <lineage>
        <taxon>Eukaryota</taxon>
        <taxon>Metazoa</taxon>
        <taxon>Ecdysozoa</taxon>
        <taxon>Arthropoda</taxon>
        <taxon>Hexapoda</taxon>
        <taxon>Insecta</taxon>
        <taxon>Pterygota</taxon>
        <taxon>Neoptera</taxon>
        <taxon>Endopterygota</taxon>
        <taxon>Diptera</taxon>
        <taxon>Nematocera</taxon>
        <taxon>Culicoidea</taxon>
        <taxon>Culicidae</taxon>
        <taxon>Culicinae</taxon>
        <taxon>Culicini</taxon>
        <taxon>Culex</taxon>
        <taxon>Culex</taxon>
    </lineage>
</organism>
<comment type="caution">
    <text evidence="9">The sequence shown here is derived from an EMBL/GenBank/DDBJ whole genome shotgun (WGS) entry which is preliminary data.</text>
</comment>
<protein>
    <submittedName>
        <fullName evidence="9">Uncharacterized protein</fullName>
    </submittedName>
</protein>
<keyword evidence="8" id="KW-1133">Transmembrane helix</keyword>
<evidence type="ECO:0000256" key="5">
    <source>
        <dbReference type="ARBA" id="ARBA00022815"/>
    </source>
</evidence>
<dbReference type="PANTHER" id="PTHR21112:SF0">
    <property type="entry name" value="CHEMOSENSORY PROTEIN A 29A-RELATED"/>
    <property type="match status" value="1"/>
</dbReference>
<feature type="compositionally biased region" description="Basic and acidic residues" evidence="7">
    <location>
        <begin position="293"/>
        <end position="304"/>
    </location>
</feature>
<dbReference type="EMBL" id="JBEHCU010009778">
    <property type="protein sequence ID" value="KAL1379266.1"/>
    <property type="molecule type" value="Genomic_DNA"/>
</dbReference>
<dbReference type="AlphaFoldDB" id="A0ABD1CS67"/>
<evidence type="ECO:0000256" key="6">
    <source>
        <dbReference type="ARBA" id="ARBA00023320"/>
    </source>
</evidence>
<keyword evidence="3" id="KW-0964">Secreted</keyword>
<sequence>MYVLPAVTSVVFGALLLYYWYSFHRPLHVTFERLQQLSGADVANLTQLRLLGTPGSFQTVNGSWELLQDLDNSWMYSVRVLYIPPRGQAFQQLPLPSRTIGVCDLLASAAYKSFWDQHRYSTNYPDPKNRSAICPFSSGAYFLSVPVWNQVRTKSDISEPGVKMFKLYFVFNLVCIYLAIKSAFSAEVPDPNEQKISNYLASAGGSDDDVGKRASAMWFGPRLGKRTVTPELHDDLLEELDGSPMFYQGEAPQRLAADIGQGSPYLVLLVTAAGGRIAKPQPVFYHSTTPRLGRRDASAQDVHSRPPFAPRLGRNLPFSPRLGRSFGGAQSLDSFGF</sequence>
<evidence type="ECO:0000256" key="1">
    <source>
        <dbReference type="ARBA" id="ARBA00004613"/>
    </source>
</evidence>
<keyword evidence="10" id="KW-1185">Reference proteome</keyword>
<gene>
    <name evidence="9" type="ORF">pipiens_003822</name>
</gene>
<dbReference type="Pfam" id="PF05874">
    <property type="entry name" value="PBAN"/>
    <property type="match status" value="1"/>
</dbReference>
<dbReference type="GO" id="GO:0005576">
    <property type="term" value="C:extracellular region"/>
    <property type="evidence" value="ECO:0007669"/>
    <property type="project" value="UniProtKB-SubCell"/>
</dbReference>
<dbReference type="InterPro" id="IPR008730">
    <property type="entry name" value="PBAN"/>
</dbReference>